<evidence type="ECO:0000256" key="1">
    <source>
        <dbReference type="SAM" id="Phobius"/>
    </source>
</evidence>
<evidence type="ECO:0000259" key="2">
    <source>
        <dbReference type="Pfam" id="PF07811"/>
    </source>
</evidence>
<evidence type="ECO:0000313" key="4">
    <source>
        <dbReference type="Proteomes" id="UP000293345"/>
    </source>
</evidence>
<proteinExistence type="predicted"/>
<keyword evidence="1" id="KW-0812">Transmembrane</keyword>
<dbReference type="Pfam" id="PF07811">
    <property type="entry name" value="TadE"/>
    <property type="match status" value="1"/>
</dbReference>
<dbReference type="EMBL" id="SDPW01000001">
    <property type="protein sequence ID" value="RXZ54080.1"/>
    <property type="molecule type" value="Genomic_DNA"/>
</dbReference>
<accession>A0A4Q2K1E9</accession>
<comment type="caution">
    <text evidence="3">The sequence shown here is derived from an EMBL/GenBank/DDBJ whole genome shotgun (WGS) entry which is preliminary data.</text>
</comment>
<keyword evidence="4" id="KW-1185">Reference proteome</keyword>
<keyword evidence="1" id="KW-0472">Membrane</keyword>
<organism evidence="3 4">
    <name type="scientific">Senegalimassilia faecalis</name>
    <dbReference type="NCBI Taxonomy" id="2509433"/>
    <lineage>
        <taxon>Bacteria</taxon>
        <taxon>Bacillati</taxon>
        <taxon>Actinomycetota</taxon>
        <taxon>Coriobacteriia</taxon>
        <taxon>Coriobacteriales</taxon>
        <taxon>Coriobacteriaceae</taxon>
        <taxon>Senegalimassilia</taxon>
    </lineage>
</organism>
<dbReference type="Proteomes" id="UP000293345">
    <property type="component" value="Unassembled WGS sequence"/>
</dbReference>
<sequence length="178" mass="18711">MQRRAIAEHGKEAGGSAVSFVMVLPILITLMCAIVDLGRLAFMGTELESATQTVCRRMADQVSLSGVALPSSCDITEALSDASPSLSSLGVRCSATCRVSDTPDISYQRHRFDAETGLFIDENASMRAVKIEVSSTLEGDYLTPVGQILSAGGGATFGLSAQATRTVLKSQEVVYGEG</sequence>
<protein>
    <submittedName>
        <fullName evidence="3">Pilus assembly protein</fullName>
    </submittedName>
</protein>
<dbReference type="InterPro" id="IPR012495">
    <property type="entry name" value="TadE-like_dom"/>
</dbReference>
<reference evidence="3 4" key="1">
    <citation type="submission" date="2019-01" db="EMBL/GenBank/DDBJ databases">
        <title>Senegalimassilia sp. nov. KGMB04484 isolated human feces.</title>
        <authorList>
            <person name="Han K.-I."/>
            <person name="Kim J.-S."/>
            <person name="Lee K.C."/>
            <person name="Suh M.K."/>
            <person name="Eom M.K."/>
            <person name="Lee J.H."/>
            <person name="Park S.-H."/>
            <person name="Kang S.W."/>
            <person name="Park J.-E."/>
            <person name="Oh B.S."/>
            <person name="Yu S.Y."/>
            <person name="Choi S.-H."/>
            <person name="Lee D.H."/>
            <person name="Yoon H."/>
            <person name="Kim B.-Y."/>
            <person name="Lee J.H."/>
            <person name="Lee J.-S."/>
        </authorList>
    </citation>
    <scope>NUCLEOTIDE SEQUENCE [LARGE SCALE GENOMIC DNA]</scope>
    <source>
        <strain evidence="3 4">KGMB04484</strain>
    </source>
</reference>
<keyword evidence="1" id="KW-1133">Transmembrane helix</keyword>
<feature type="domain" description="TadE-like" evidence="2">
    <location>
        <begin position="14"/>
        <end position="56"/>
    </location>
</feature>
<name>A0A4Q2K1E9_9ACTN</name>
<gene>
    <name evidence="3" type="ORF">ET524_06030</name>
</gene>
<dbReference type="AlphaFoldDB" id="A0A4Q2K1E9"/>
<evidence type="ECO:0000313" key="3">
    <source>
        <dbReference type="EMBL" id="RXZ54080.1"/>
    </source>
</evidence>
<feature type="transmembrane region" description="Helical" evidence="1">
    <location>
        <begin position="20"/>
        <end position="42"/>
    </location>
</feature>